<keyword evidence="1" id="KW-0732">Signal</keyword>
<keyword evidence="3" id="KW-1185">Reference proteome</keyword>
<feature type="signal peptide" evidence="1">
    <location>
        <begin position="1"/>
        <end position="22"/>
    </location>
</feature>
<evidence type="ECO:0000256" key="1">
    <source>
        <dbReference type="SAM" id="SignalP"/>
    </source>
</evidence>
<dbReference type="SUPFAM" id="SSF49373">
    <property type="entry name" value="Invasin/intimin cell-adhesion fragments"/>
    <property type="match status" value="2"/>
</dbReference>
<dbReference type="RefSeq" id="WP_229987424.1">
    <property type="nucleotide sequence ID" value="NZ_JAJJMO010000001.1"/>
</dbReference>
<dbReference type="Gene3D" id="2.60.40.10">
    <property type="entry name" value="Immunoglobulins"/>
    <property type="match status" value="2"/>
</dbReference>
<protein>
    <recommendedName>
        <fullName evidence="4">Big-1 domain-containing protein</fullName>
    </recommendedName>
</protein>
<evidence type="ECO:0000313" key="2">
    <source>
        <dbReference type="EMBL" id="MCC9070755.1"/>
    </source>
</evidence>
<dbReference type="InterPro" id="IPR013783">
    <property type="entry name" value="Ig-like_fold"/>
</dbReference>
<dbReference type="EMBL" id="JAJJMO010000001">
    <property type="protein sequence ID" value="MCC9070755.1"/>
    <property type="molecule type" value="Genomic_DNA"/>
</dbReference>
<evidence type="ECO:0000313" key="3">
    <source>
        <dbReference type="Proteomes" id="UP001430919"/>
    </source>
</evidence>
<dbReference type="InterPro" id="IPR008964">
    <property type="entry name" value="Invasin/intimin_cell_adhesion"/>
</dbReference>
<sequence length="420" mass="44046">MKTKKIIGLILGIVIAFNSCSAEDQLDFTDVIKFEHLEQENLIADGVATLPITVKIKDGADPDKRTVIFTTDLGVFTNNATTITLVADANNTATAYLKSAAQGTATIKANVSTFNITKTIICTYSNTLTFTNAANENLIADNYSALNITGHINPATESDKRLIVFTTDLGTFTNNTNTISIAADSNGNASTYLKGNIVGGATVKIANQNQSVTKNVIFTSPDANTIFTFGIVNHNIPVDGVSFIKIPIQVNTNLPVGNRSVAFTTDFGSFTTGNATIPADPSGNLAAYLKSSVAGSAHIAATCNSITRYLTVNFVPAIPDFILLSANGTLENGSNHNLSILISAKRNIGIPTPGFGFVYSAIDSNGSSIGSFTNGSLSNQTGEAAVVYTAGNTSYTGNVTIIVALKDHPHISTSVNVLIN</sequence>
<evidence type="ECO:0008006" key="4">
    <source>
        <dbReference type="Google" id="ProtNLM"/>
    </source>
</evidence>
<comment type="caution">
    <text evidence="2">The sequence shown here is derived from an EMBL/GenBank/DDBJ whole genome shotgun (WGS) entry which is preliminary data.</text>
</comment>
<proteinExistence type="predicted"/>
<gene>
    <name evidence="2" type="ORF">LNQ49_03955</name>
</gene>
<feature type="chain" id="PRO_5045365459" description="Big-1 domain-containing protein" evidence="1">
    <location>
        <begin position="23"/>
        <end position="420"/>
    </location>
</feature>
<dbReference type="Proteomes" id="UP001430919">
    <property type="component" value="Unassembled WGS sequence"/>
</dbReference>
<reference evidence="2" key="1">
    <citation type="submission" date="2021-11" db="EMBL/GenBank/DDBJ databases">
        <title>Description of novel Flavobacterium species.</title>
        <authorList>
            <person name="Saticioglu I.B."/>
            <person name="Ay H."/>
            <person name="Altun S."/>
            <person name="Duman M."/>
        </authorList>
    </citation>
    <scope>NUCLEOTIDE SEQUENCE</scope>
    <source>
        <strain evidence="2">F-65</strain>
    </source>
</reference>
<accession>A0ABS8MS62</accession>
<name>A0ABS8MS62_9FLAO</name>
<organism evidence="2 3">
    <name type="scientific">Flavobacterium pisciphilum</name>
    <dbReference type="NCBI Taxonomy" id="2893755"/>
    <lineage>
        <taxon>Bacteria</taxon>
        <taxon>Pseudomonadati</taxon>
        <taxon>Bacteroidota</taxon>
        <taxon>Flavobacteriia</taxon>
        <taxon>Flavobacteriales</taxon>
        <taxon>Flavobacteriaceae</taxon>
        <taxon>Flavobacterium</taxon>
    </lineage>
</organism>